<evidence type="ECO:0000313" key="4">
    <source>
        <dbReference type="Proteomes" id="UP000263517"/>
    </source>
</evidence>
<proteinExistence type="predicted"/>
<gene>
    <name evidence="3" type="ORF">DCW74_19485</name>
</gene>
<reference evidence="3 4" key="1">
    <citation type="journal article" date="2018" name="Nat. Biotechnol.">
        <title>A standardized bacterial taxonomy based on genome phylogeny substantially revises the tree of life.</title>
        <authorList>
            <person name="Parks D.H."/>
            <person name="Chuvochina M."/>
            <person name="Waite D.W."/>
            <person name="Rinke C."/>
            <person name="Skarshewski A."/>
            <person name="Chaumeil P.A."/>
            <person name="Hugenholtz P."/>
        </authorList>
    </citation>
    <scope>NUCLEOTIDE SEQUENCE [LARGE SCALE GENOMIC DNA]</scope>
    <source>
        <strain evidence="3">UBA11978</strain>
    </source>
</reference>
<feature type="region of interest" description="Disordered" evidence="2">
    <location>
        <begin position="1"/>
        <end position="42"/>
    </location>
</feature>
<evidence type="ECO:0000256" key="1">
    <source>
        <dbReference type="SAM" id="Coils"/>
    </source>
</evidence>
<organism evidence="3 4">
    <name type="scientific">Alteromonas australica</name>
    <dbReference type="NCBI Taxonomy" id="589873"/>
    <lineage>
        <taxon>Bacteria</taxon>
        <taxon>Pseudomonadati</taxon>
        <taxon>Pseudomonadota</taxon>
        <taxon>Gammaproteobacteria</taxon>
        <taxon>Alteromonadales</taxon>
        <taxon>Alteromonadaceae</taxon>
        <taxon>Alteromonas/Salinimonas group</taxon>
        <taxon>Alteromonas</taxon>
    </lineage>
</organism>
<sequence>MSEETSNTADTTATANAETNVETSTLNTETSSGEANENIGEVKENAIHKVRKAFGRTNEVRQAEALQRAELEQMKKPKNIALEDLNDVELSEGKGVNYKEVVAALPEDAKTLLGNLRADYTRKTQELASQRKELEAQMKALTEGEFFQKVRERAGQEDVALDPYDTKSFESRIEQEVARRLQDMFEPVRQQQELQMRQMKLQEFKTAHPDLESMKTEVADLLKQNTNLTLQDAYFIAKGKKNTSELAALRDEVAERKAKMREVGLKIGQGTSTNPSRPPKGLKGYELYQWFERQKAKKLGT</sequence>
<accession>A0A350P9D8</accession>
<dbReference type="EMBL" id="DNAN01000680">
    <property type="protein sequence ID" value="HAW77905.1"/>
    <property type="molecule type" value="Genomic_DNA"/>
</dbReference>
<feature type="compositionally biased region" description="Polar residues" evidence="2">
    <location>
        <begin position="26"/>
        <end position="35"/>
    </location>
</feature>
<protein>
    <submittedName>
        <fullName evidence="3">Uncharacterized protein</fullName>
    </submittedName>
</protein>
<feature type="coiled-coil region" evidence="1">
    <location>
        <begin position="113"/>
        <end position="144"/>
    </location>
</feature>
<evidence type="ECO:0000256" key="2">
    <source>
        <dbReference type="SAM" id="MobiDB-lite"/>
    </source>
</evidence>
<feature type="compositionally biased region" description="Low complexity" evidence="2">
    <location>
        <begin position="1"/>
        <end position="25"/>
    </location>
</feature>
<feature type="region of interest" description="Disordered" evidence="2">
    <location>
        <begin position="264"/>
        <end position="283"/>
    </location>
</feature>
<name>A0A350P9D8_9ALTE</name>
<keyword evidence="1" id="KW-0175">Coiled coil</keyword>
<dbReference type="AlphaFoldDB" id="A0A350P9D8"/>
<comment type="caution">
    <text evidence="3">The sequence shown here is derived from an EMBL/GenBank/DDBJ whole genome shotgun (WGS) entry which is preliminary data.</text>
</comment>
<evidence type="ECO:0000313" key="3">
    <source>
        <dbReference type="EMBL" id="HAW77905.1"/>
    </source>
</evidence>
<dbReference type="Proteomes" id="UP000263517">
    <property type="component" value="Unassembled WGS sequence"/>
</dbReference>